<dbReference type="InterPro" id="IPR001926">
    <property type="entry name" value="TrpB-like_PALP"/>
</dbReference>
<gene>
    <name evidence="12" type="primary">ilvA</name>
    <name evidence="14" type="ORF">D1970_13570</name>
</gene>
<keyword evidence="6 12" id="KW-0028">Amino-acid biosynthesis</keyword>
<evidence type="ECO:0000259" key="13">
    <source>
        <dbReference type="PROSITE" id="PS51672"/>
    </source>
</evidence>
<dbReference type="NCBIfam" id="TIGR02079">
    <property type="entry name" value="THD1"/>
    <property type="match status" value="1"/>
</dbReference>
<evidence type="ECO:0000256" key="2">
    <source>
        <dbReference type="ARBA" id="ARBA00001933"/>
    </source>
</evidence>
<dbReference type="SUPFAM" id="SSF55021">
    <property type="entry name" value="ACT-like"/>
    <property type="match status" value="1"/>
</dbReference>
<evidence type="ECO:0000256" key="9">
    <source>
        <dbReference type="ARBA" id="ARBA00023239"/>
    </source>
</evidence>
<dbReference type="GO" id="GO:0006565">
    <property type="term" value="P:L-serine catabolic process"/>
    <property type="evidence" value="ECO:0007669"/>
    <property type="project" value="TreeGrafter"/>
</dbReference>
<name>A0A398B407_9BACI</name>
<comment type="pathway">
    <text evidence="3 12">Amino-acid biosynthesis; L-isoleucine biosynthesis; 2-oxobutanoate from L-threonine: step 1/1.</text>
</comment>
<dbReference type="GO" id="GO:0009097">
    <property type="term" value="P:isoleucine biosynthetic process"/>
    <property type="evidence" value="ECO:0007669"/>
    <property type="project" value="UniProtKB-UniRule"/>
</dbReference>
<dbReference type="Gene3D" id="3.40.50.1100">
    <property type="match status" value="2"/>
</dbReference>
<evidence type="ECO:0000313" key="14">
    <source>
        <dbReference type="EMBL" id="RID84144.1"/>
    </source>
</evidence>
<evidence type="ECO:0000256" key="4">
    <source>
        <dbReference type="ARBA" id="ARBA00010869"/>
    </source>
</evidence>
<dbReference type="FunFam" id="3.40.1020.10:FF:000002">
    <property type="entry name" value="L-threonine dehydratase"/>
    <property type="match status" value="1"/>
</dbReference>
<evidence type="ECO:0000256" key="12">
    <source>
        <dbReference type="RuleBase" id="RU362012"/>
    </source>
</evidence>
<dbReference type="AlphaFoldDB" id="A0A398B407"/>
<dbReference type="InterPro" id="IPR000634">
    <property type="entry name" value="Ser/Thr_deHydtase_PyrdxlP-BS"/>
</dbReference>
<dbReference type="InterPro" id="IPR038110">
    <property type="entry name" value="TD_ACT-like_sf"/>
</dbReference>
<dbReference type="Proteomes" id="UP000265816">
    <property type="component" value="Unassembled WGS sequence"/>
</dbReference>
<dbReference type="InterPro" id="IPR011820">
    <property type="entry name" value="IlvA"/>
</dbReference>
<dbReference type="GO" id="GO:0004794">
    <property type="term" value="F:threonine deaminase activity"/>
    <property type="evidence" value="ECO:0007669"/>
    <property type="project" value="UniProtKB-UniRule"/>
</dbReference>
<accession>A0A398B407</accession>
<dbReference type="EMBL" id="QWVT01000023">
    <property type="protein sequence ID" value="RID84144.1"/>
    <property type="molecule type" value="Genomic_DNA"/>
</dbReference>
<keyword evidence="7 12" id="KW-0412">Isoleucine biosynthesis</keyword>
<dbReference type="OrthoDB" id="9811476at2"/>
<dbReference type="RefSeq" id="WP_119113412.1">
    <property type="nucleotide sequence ID" value="NZ_CBCSEO010000010.1"/>
</dbReference>
<comment type="catalytic activity">
    <reaction evidence="1 12">
        <text>L-threonine = 2-oxobutanoate + NH4(+)</text>
        <dbReference type="Rhea" id="RHEA:22108"/>
        <dbReference type="ChEBI" id="CHEBI:16763"/>
        <dbReference type="ChEBI" id="CHEBI:28938"/>
        <dbReference type="ChEBI" id="CHEBI:57926"/>
        <dbReference type="EC" id="4.3.1.19"/>
    </reaction>
</comment>
<evidence type="ECO:0000256" key="10">
    <source>
        <dbReference type="ARBA" id="ARBA00023304"/>
    </source>
</evidence>
<dbReference type="PANTHER" id="PTHR48078">
    <property type="entry name" value="THREONINE DEHYDRATASE, MITOCHONDRIAL-RELATED"/>
    <property type="match status" value="1"/>
</dbReference>
<dbReference type="Gene3D" id="3.40.1020.10">
    <property type="entry name" value="Biosynthetic Threonine Deaminase, Domain 3"/>
    <property type="match status" value="1"/>
</dbReference>
<dbReference type="PROSITE" id="PS51672">
    <property type="entry name" value="ACT_LIKE"/>
    <property type="match status" value="1"/>
</dbReference>
<comment type="function">
    <text evidence="11 12">Catalyzes the anaerobic formation of alpha-ketobutyrate and ammonia from threonine in a two-step reaction. The first step involved a dehydration of threonine and a production of enamine intermediates (aminocrotonate), which tautomerizes to its imine form (iminobutyrate). Both intermediates are unstable and short-lived. The second step is the nonenzymatic hydrolysis of the enamine/imine intermediates to form 2-ketobutyrate and free ammonia. In the low water environment of the cell, the second step is accelerated by RidA.</text>
</comment>
<dbReference type="GO" id="GO:0030170">
    <property type="term" value="F:pyridoxal phosphate binding"/>
    <property type="evidence" value="ECO:0007669"/>
    <property type="project" value="InterPro"/>
</dbReference>
<dbReference type="CDD" id="cd04907">
    <property type="entry name" value="ACT_ThrD-I_2"/>
    <property type="match status" value="1"/>
</dbReference>
<dbReference type="GO" id="GO:0006567">
    <property type="term" value="P:L-threonine catabolic process"/>
    <property type="evidence" value="ECO:0007669"/>
    <property type="project" value="TreeGrafter"/>
</dbReference>
<dbReference type="SUPFAM" id="SSF53686">
    <property type="entry name" value="Tryptophan synthase beta subunit-like PLP-dependent enzymes"/>
    <property type="match status" value="1"/>
</dbReference>
<keyword evidence="8 12" id="KW-0663">Pyridoxal phosphate</keyword>
<dbReference type="UniPathway" id="UPA00047">
    <property type="reaction ID" value="UER00054"/>
</dbReference>
<dbReference type="NCBIfam" id="NF006390">
    <property type="entry name" value="PRK08639.1"/>
    <property type="match status" value="1"/>
</dbReference>
<protein>
    <recommendedName>
        <fullName evidence="12">L-threonine dehydratase</fullName>
        <ecNumber evidence="12">4.3.1.19</ecNumber>
    </recommendedName>
    <alternativeName>
        <fullName evidence="12">Threonine deaminase</fullName>
    </alternativeName>
</protein>
<comment type="caution">
    <text evidence="14">The sequence shown here is derived from an EMBL/GenBank/DDBJ whole genome shotgun (WGS) entry which is preliminary data.</text>
</comment>
<dbReference type="InterPro" id="IPR001721">
    <property type="entry name" value="TD_ACT-like"/>
</dbReference>
<dbReference type="InterPro" id="IPR036052">
    <property type="entry name" value="TrpB-like_PALP_sf"/>
</dbReference>
<evidence type="ECO:0000256" key="3">
    <source>
        <dbReference type="ARBA" id="ARBA00004810"/>
    </source>
</evidence>
<evidence type="ECO:0000256" key="1">
    <source>
        <dbReference type="ARBA" id="ARBA00001274"/>
    </source>
</evidence>
<evidence type="ECO:0000256" key="11">
    <source>
        <dbReference type="ARBA" id="ARBA00025527"/>
    </source>
</evidence>
<dbReference type="GO" id="GO:0003941">
    <property type="term" value="F:L-serine ammonia-lyase activity"/>
    <property type="evidence" value="ECO:0007669"/>
    <property type="project" value="TreeGrafter"/>
</dbReference>
<evidence type="ECO:0000256" key="5">
    <source>
        <dbReference type="ARBA" id="ARBA00011881"/>
    </source>
</evidence>
<dbReference type="PANTHER" id="PTHR48078:SF11">
    <property type="entry name" value="THREONINE DEHYDRATASE, MITOCHONDRIAL"/>
    <property type="match status" value="1"/>
</dbReference>
<comment type="similarity">
    <text evidence="4 12">Belongs to the serine/threonine dehydratase family.</text>
</comment>
<reference evidence="14 15" key="1">
    <citation type="submission" date="2018-08" db="EMBL/GenBank/DDBJ databases">
        <title>Bacillus jemisoniae sp. nov., Bacillus chryseoplanitiae sp. nov., Bacillus resnikiae sp. nov., and Bacillus frankliniae sp. nov., isolated from Viking spacecraft and associated surfaces.</title>
        <authorList>
            <person name="Seuylemezian A."/>
            <person name="Vaishampayan P."/>
        </authorList>
    </citation>
    <scope>NUCLEOTIDE SEQUENCE [LARGE SCALE GENOMIC DNA]</scope>
    <source>
        <strain evidence="14 15">JJ-247</strain>
    </source>
</reference>
<dbReference type="Pfam" id="PF00585">
    <property type="entry name" value="Thr_dehydrat_C"/>
    <property type="match status" value="1"/>
</dbReference>
<proteinExistence type="inferred from homology"/>
<sequence>MESGTVTKKLVQVEDILIAYRHLKEIVAHTPLQKNERLSEKYECNIYLKREDLQHVRSFKLRGAYYSMKLLGKELESGIVCASAGNHAQGVAYACRQMGVQGKIFMPATTPVQKVSQVEMFGRGYVEIILTGDSFDDSYNMAVVCSQEESRTFIHPFDDEKVIAGQGTVAVEILNDCEEPVDFILGSIGGGGLMAGVSTYINSVSPQTKIIGVEPAGAASMKLSMQNGHVSLLSQIDTFVDGAAVKCVGTKTFEICKELVDDIIVIPEGKVCTTILQLYNEHAIVAEPAGALPIAALGSLKDEIKGKTVVCVVSGGNNDIGRMQEIKERSLLHEGLLYYFIVNFPQRAGALREFLDYVLGPADDITRFEYTKKNNKDSGPALVGIELREKTDYHGLIERMAIKGFSYIELNKDNQLFNLLV</sequence>
<evidence type="ECO:0000313" key="15">
    <source>
        <dbReference type="Proteomes" id="UP000265816"/>
    </source>
</evidence>
<keyword evidence="15" id="KW-1185">Reference proteome</keyword>
<evidence type="ECO:0000256" key="7">
    <source>
        <dbReference type="ARBA" id="ARBA00022624"/>
    </source>
</evidence>
<dbReference type="EC" id="4.3.1.19" evidence="12"/>
<dbReference type="InterPro" id="IPR050147">
    <property type="entry name" value="Ser/Thr_Dehydratase"/>
</dbReference>
<evidence type="ECO:0000256" key="8">
    <source>
        <dbReference type="ARBA" id="ARBA00022898"/>
    </source>
</evidence>
<dbReference type="InterPro" id="IPR045865">
    <property type="entry name" value="ACT-like_dom_sf"/>
</dbReference>
<dbReference type="FunFam" id="3.40.50.1100:FF:000007">
    <property type="entry name" value="L-threonine dehydratase catabolic TdcB"/>
    <property type="match status" value="1"/>
</dbReference>
<evidence type="ECO:0000256" key="6">
    <source>
        <dbReference type="ARBA" id="ARBA00022605"/>
    </source>
</evidence>
<dbReference type="PROSITE" id="PS00165">
    <property type="entry name" value="DEHYDRATASE_SER_THR"/>
    <property type="match status" value="1"/>
</dbReference>
<comment type="cofactor">
    <cofactor evidence="2 12">
        <name>pyridoxal 5'-phosphate</name>
        <dbReference type="ChEBI" id="CHEBI:597326"/>
    </cofactor>
</comment>
<keyword evidence="9 12" id="KW-0456">Lyase</keyword>
<dbReference type="Pfam" id="PF00291">
    <property type="entry name" value="PALP"/>
    <property type="match status" value="1"/>
</dbReference>
<dbReference type="CDD" id="cd01562">
    <property type="entry name" value="Thr-dehyd"/>
    <property type="match status" value="1"/>
</dbReference>
<feature type="domain" description="ACT-like" evidence="13">
    <location>
        <begin position="338"/>
        <end position="412"/>
    </location>
</feature>
<organism evidence="14 15">
    <name type="scientific">Mesobacillus zeae</name>
    <dbReference type="NCBI Taxonomy" id="1917180"/>
    <lineage>
        <taxon>Bacteria</taxon>
        <taxon>Bacillati</taxon>
        <taxon>Bacillota</taxon>
        <taxon>Bacilli</taxon>
        <taxon>Bacillales</taxon>
        <taxon>Bacillaceae</taxon>
        <taxon>Mesobacillus</taxon>
    </lineage>
</organism>
<comment type="subunit">
    <text evidence="5 12">Homotetramer.</text>
</comment>
<keyword evidence="10 12" id="KW-0100">Branched-chain amino acid biosynthesis</keyword>